<name>A0A9W6Z1W7_AMBMO</name>
<dbReference type="AlphaFoldDB" id="A0A9W6Z1W7"/>
<dbReference type="Proteomes" id="UP001165063">
    <property type="component" value="Unassembled WGS sequence"/>
</dbReference>
<comment type="caution">
    <text evidence="1">The sequence shown here is derived from an EMBL/GenBank/DDBJ whole genome shotgun (WGS) entry which is preliminary data.</text>
</comment>
<dbReference type="EMBL" id="BSXU01004480">
    <property type="protein sequence ID" value="GMG44526.1"/>
    <property type="molecule type" value="Genomic_DNA"/>
</dbReference>
<protein>
    <submittedName>
        <fullName evidence="1">Unnamed protein product</fullName>
    </submittedName>
</protein>
<keyword evidence="2" id="KW-1185">Reference proteome</keyword>
<proteinExistence type="predicted"/>
<reference evidence="1" key="1">
    <citation type="submission" date="2023-04" db="EMBL/GenBank/DDBJ databases">
        <title>Ambrosiozyma monospora NBRC 1965.</title>
        <authorList>
            <person name="Ichikawa N."/>
            <person name="Sato H."/>
            <person name="Tonouchi N."/>
        </authorList>
    </citation>
    <scope>NUCLEOTIDE SEQUENCE</scope>
    <source>
        <strain evidence="1">NBRC 1965</strain>
    </source>
</reference>
<accession>A0A9W6Z1W7</accession>
<organism evidence="1 2">
    <name type="scientific">Ambrosiozyma monospora</name>
    <name type="common">Yeast</name>
    <name type="synonym">Endomycopsis monosporus</name>
    <dbReference type="NCBI Taxonomy" id="43982"/>
    <lineage>
        <taxon>Eukaryota</taxon>
        <taxon>Fungi</taxon>
        <taxon>Dikarya</taxon>
        <taxon>Ascomycota</taxon>
        <taxon>Saccharomycotina</taxon>
        <taxon>Pichiomycetes</taxon>
        <taxon>Pichiales</taxon>
        <taxon>Pichiaceae</taxon>
        <taxon>Ambrosiozyma</taxon>
    </lineage>
</organism>
<gene>
    <name evidence="1" type="ORF">Amon01_000675200</name>
</gene>
<evidence type="ECO:0000313" key="1">
    <source>
        <dbReference type="EMBL" id="GMG44526.1"/>
    </source>
</evidence>
<sequence>MTNSLRKHSLKSESPLLTEHLFIKRMKRLSGPSHWHLEENESIKQLKKIISNLPIDLIIMIYRTVIESTFPFSEMMEHVFKDDHIYNSIVKSILNNNKLTLSATSNFNLEKAGLDFQYKLESLKNNGLTPTNYNMDLMLAQFVKKHNVKFKTFEICRLNGEMTDLLPYSEEIILSTADAAIDLPYNLLNKVVEIKDASRLINPFRLVAEQDISFEYRMRPDHICFKFNKEQDLLMAQRPQRLAYFKTLQFKLSKLVGSGKLTNLKQLTITTGYARDPIDEPLLPLVTNRCFKHLIINLLVCPKDVFMLSLLKFTEVPGVKLELHFRKPDQDKVSKWVSIFNLAVTSFHFD</sequence>
<evidence type="ECO:0000313" key="2">
    <source>
        <dbReference type="Proteomes" id="UP001165063"/>
    </source>
</evidence>